<comment type="caution">
    <text evidence="1">The sequence shown here is derived from an EMBL/GenBank/DDBJ whole genome shotgun (WGS) entry which is preliminary data.</text>
</comment>
<dbReference type="EMBL" id="QFOT01000002">
    <property type="protein sequence ID" value="PZP57420.1"/>
    <property type="molecule type" value="Genomic_DNA"/>
</dbReference>
<evidence type="ECO:0000313" key="1">
    <source>
        <dbReference type="EMBL" id="PZP57420.1"/>
    </source>
</evidence>
<name>A0A2W5FUF6_9BACT</name>
<protein>
    <submittedName>
        <fullName evidence="1">Uncharacterized protein</fullName>
    </submittedName>
</protein>
<accession>A0A2W5FUF6</accession>
<gene>
    <name evidence="1" type="ORF">DI586_00580</name>
</gene>
<organism evidence="1 2">
    <name type="scientific">Micavibrio aeruginosavorus</name>
    <dbReference type="NCBI Taxonomy" id="349221"/>
    <lineage>
        <taxon>Bacteria</taxon>
        <taxon>Pseudomonadati</taxon>
        <taxon>Bdellovibrionota</taxon>
        <taxon>Bdellovibrionia</taxon>
        <taxon>Bdellovibrionales</taxon>
        <taxon>Pseudobdellovibrionaceae</taxon>
        <taxon>Micavibrio</taxon>
    </lineage>
</organism>
<sequence length="119" mass="13795">MQQKQAIHGNGYTRNEFNAIFQVYSRNVYDGFFRDFSFGEVNGRYLMAFREQAGKTPLLTIEKKVLGPDRVLFSGRDPEGREVARSEKLDSFTRQLGLFIEKVKMEREGNADKIVAYMK</sequence>
<evidence type="ECO:0000313" key="2">
    <source>
        <dbReference type="Proteomes" id="UP000249739"/>
    </source>
</evidence>
<proteinExistence type="predicted"/>
<dbReference type="AlphaFoldDB" id="A0A2W5FUF6"/>
<reference evidence="1 2" key="1">
    <citation type="submission" date="2017-08" db="EMBL/GenBank/DDBJ databases">
        <title>Infants hospitalized years apart are colonized by the same room-sourced microbial strains.</title>
        <authorList>
            <person name="Brooks B."/>
            <person name="Olm M.R."/>
            <person name="Firek B.A."/>
            <person name="Baker R."/>
            <person name="Thomas B.C."/>
            <person name="Morowitz M.J."/>
            <person name="Banfield J.F."/>
        </authorList>
    </citation>
    <scope>NUCLEOTIDE SEQUENCE [LARGE SCALE GENOMIC DNA]</scope>
    <source>
        <strain evidence="1">S2_006_000_R2_64</strain>
    </source>
</reference>
<dbReference type="Proteomes" id="UP000249739">
    <property type="component" value="Unassembled WGS sequence"/>
</dbReference>